<dbReference type="AlphaFoldDB" id="A0A1N7JHM1"/>
<dbReference type="InterPro" id="IPR017946">
    <property type="entry name" value="PLC-like_Pdiesterase_TIM-brl"/>
</dbReference>
<dbReference type="Pfam" id="PF03009">
    <property type="entry name" value="GDPD"/>
    <property type="match status" value="1"/>
</dbReference>
<dbReference type="InterPro" id="IPR030395">
    <property type="entry name" value="GP_PDE_dom"/>
</dbReference>
<organism evidence="2 3">
    <name type="scientific">Corynebacterium appendicis CIP 107643</name>
    <dbReference type="NCBI Taxonomy" id="1161099"/>
    <lineage>
        <taxon>Bacteria</taxon>
        <taxon>Bacillati</taxon>
        <taxon>Actinomycetota</taxon>
        <taxon>Actinomycetes</taxon>
        <taxon>Mycobacteriales</taxon>
        <taxon>Corynebacteriaceae</taxon>
        <taxon>Corynebacterium</taxon>
    </lineage>
</organism>
<evidence type="ECO:0000313" key="3">
    <source>
        <dbReference type="Proteomes" id="UP000186292"/>
    </source>
</evidence>
<dbReference type="OrthoDB" id="9758957at2"/>
<reference evidence="3" key="1">
    <citation type="submission" date="2017-01" db="EMBL/GenBank/DDBJ databases">
        <authorList>
            <person name="Varghese N."/>
            <person name="Submissions S."/>
        </authorList>
    </citation>
    <scope>NUCLEOTIDE SEQUENCE [LARGE SCALE GENOMIC DNA]</scope>
    <source>
        <strain evidence="3">DSM 44531</strain>
    </source>
</reference>
<evidence type="ECO:0000313" key="2">
    <source>
        <dbReference type="EMBL" id="SIS48798.1"/>
    </source>
</evidence>
<dbReference type="SUPFAM" id="SSF51695">
    <property type="entry name" value="PLC-like phosphodiesterases"/>
    <property type="match status" value="1"/>
</dbReference>
<dbReference type="GO" id="GO:0006629">
    <property type="term" value="P:lipid metabolic process"/>
    <property type="evidence" value="ECO:0007669"/>
    <property type="project" value="InterPro"/>
</dbReference>
<dbReference type="EMBL" id="FTOF01000008">
    <property type="protein sequence ID" value="SIS48798.1"/>
    <property type="molecule type" value="Genomic_DNA"/>
</dbReference>
<feature type="domain" description="GP-PDE" evidence="1">
    <location>
        <begin position="16"/>
        <end position="252"/>
    </location>
</feature>
<sequence>MTIATSAQVSAPSTTPLIVAHRGASGLHPESTLRAFDEALKMDGVHGIECDVRLTRDGRLVVHHDALINRTSDGTGRIAKMDLAELRQFNFGTEDDPQELLLLDDLLDLLQDYPDKHIYIETKHPTRFGPEVDEQTVRTLWHRGMKEDPRVHLISFSHSAMRYFTHVVPELETFYLFRLREKKWNPANTMLSRPYGVGPALAHLRGKPKLLGYRGLKTYTWTVNEPDHMRWCREHGVNVFATDHPHIAVDTFRAADSTPDTGK</sequence>
<accession>A0A1N7JHM1</accession>
<keyword evidence="3" id="KW-1185">Reference proteome</keyword>
<evidence type="ECO:0000259" key="1">
    <source>
        <dbReference type="PROSITE" id="PS51704"/>
    </source>
</evidence>
<dbReference type="PANTHER" id="PTHR46211">
    <property type="entry name" value="GLYCEROPHOSPHORYL DIESTER PHOSPHODIESTERASE"/>
    <property type="match status" value="1"/>
</dbReference>
<gene>
    <name evidence="2" type="ORF">SAMN05444817_10822</name>
</gene>
<dbReference type="PANTHER" id="PTHR46211:SF13">
    <property type="entry name" value="GLYCEROPHOSPHODIESTER PHOSPHODIESTERASE 1-RELATED"/>
    <property type="match status" value="1"/>
</dbReference>
<dbReference type="PROSITE" id="PS51704">
    <property type="entry name" value="GP_PDE"/>
    <property type="match status" value="1"/>
</dbReference>
<proteinExistence type="predicted"/>
<dbReference type="Gene3D" id="3.20.20.190">
    <property type="entry name" value="Phosphatidylinositol (PI) phosphodiesterase"/>
    <property type="match status" value="1"/>
</dbReference>
<name>A0A1N7JHM1_9CORY</name>
<dbReference type="RefSeq" id="WP_076599463.1">
    <property type="nucleotide sequence ID" value="NZ_CP046976.1"/>
</dbReference>
<dbReference type="Proteomes" id="UP000186292">
    <property type="component" value="Unassembled WGS sequence"/>
</dbReference>
<protein>
    <submittedName>
        <fullName evidence="2">Glycerophosphoryl diester phosphodiesterase</fullName>
    </submittedName>
</protein>
<dbReference type="STRING" id="1161099.SAMN05444817_10822"/>
<dbReference type="GO" id="GO:0008081">
    <property type="term" value="F:phosphoric diester hydrolase activity"/>
    <property type="evidence" value="ECO:0007669"/>
    <property type="project" value="InterPro"/>
</dbReference>